<dbReference type="Pfam" id="PF12787">
    <property type="entry name" value="EcsC"/>
    <property type="match status" value="1"/>
</dbReference>
<dbReference type="STRING" id="1178515.SY83_05045"/>
<dbReference type="RefSeq" id="WP_068604836.1">
    <property type="nucleotide sequence ID" value="NZ_CP011388.1"/>
</dbReference>
<dbReference type="PANTHER" id="PTHR41260:SF1">
    <property type="entry name" value="PROTEIN ECSC"/>
    <property type="match status" value="1"/>
</dbReference>
<evidence type="ECO:0000313" key="2">
    <source>
        <dbReference type="Proteomes" id="UP000076927"/>
    </source>
</evidence>
<proteinExistence type="predicted"/>
<dbReference type="OrthoDB" id="1705901at2"/>
<protein>
    <submittedName>
        <fullName evidence="1">EcsC</fullName>
    </submittedName>
</protein>
<sequence>MLYEDQVREEVSLWAKKLFKQPGMLEQASKKLGMKVNSLIPQKAHDAITAAVRTIVKTTLFGAEYTPKRKVTFTTLEEADRQAKDAISLYRKIAAAEGAGTGAGGILMNVVDFPALIAIKMKFLFELSHIYGYSTTPFSERIFILSVFQLAYSGPTERQRMFQRIRNWETEKQQWSSDVNYHKNMDWETFQKEYRDAIDFRKMLQMIPGIGAVAGAWANYNILEELGETAMNSYRLRRLAEATQRRPVE</sequence>
<gene>
    <name evidence="1" type="ORF">SY83_05045</name>
</gene>
<reference evidence="1 2" key="1">
    <citation type="submission" date="2015-01" db="EMBL/GenBank/DDBJ databases">
        <title>Paenibacillus swuensis/DY6/whole genome sequencing.</title>
        <authorList>
            <person name="Kim M.K."/>
            <person name="Srinivasan S."/>
            <person name="Lee J.-J."/>
        </authorList>
    </citation>
    <scope>NUCLEOTIDE SEQUENCE [LARGE SCALE GENOMIC DNA]</scope>
    <source>
        <strain evidence="1 2">DY6</strain>
    </source>
</reference>
<dbReference type="EMBL" id="CP011388">
    <property type="protein sequence ID" value="ANE45770.1"/>
    <property type="molecule type" value="Genomic_DNA"/>
</dbReference>
<organism evidence="1 2">
    <name type="scientific">Paenibacillus swuensis</name>
    <dbReference type="NCBI Taxonomy" id="1178515"/>
    <lineage>
        <taxon>Bacteria</taxon>
        <taxon>Bacillati</taxon>
        <taxon>Bacillota</taxon>
        <taxon>Bacilli</taxon>
        <taxon>Bacillales</taxon>
        <taxon>Paenibacillaceae</taxon>
        <taxon>Paenibacillus</taxon>
    </lineage>
</organism>
<name>A0A172TFI5_9BACL</name>
<dbReference type="PANTHER" id="PTHR41260">
    <property type="entry name" value="PROTEIN ECSC"/>
    <property type="match status" value="1"/>
</dbReference>
<dbReference type="Proteomes" id="UP000076927">
    <property type="component" value="Chromosome"/>
</dbReference>
<evidence type="ECO:0000313" key="1">
    <source>
        <dbReference type="EMBL" id="ANE45770.1"/>
    </source>
</evidence>
<accession>A0A172TFI5</accession>
<dbReference type="AlphaFoldDB" id="A0A172TFI5"/>
<dbReference type="KEGG" id="pswu:SY83_05045"/>
<dbReference type="PATRIC" id="fig|1178515.4.peg.1022"/>
<dbReference type="InterPro" id="IPR024787">
    <property type="entry name" value="EcsC"/>
</dbReference>
<keyword evidence="2" id="KW-1185">Reference proteome</keyword>